<evidence type="ECO:0000313" key="4">
    <source>
        <dbReference type="EMBL" id="EDV33608.1"/>
    </source>
</evidence>
<accession>B3N187</accession>
<dbReference type="AlphaFoldDB" id="B3N187"/>
<dbReference type="EMBL" id="CH902652">
    <property type="protein sequence ID" value="EDV33608.1"/>
    <property type="molecule type" value="Genomic_DNA"/>
</dbReference>
<dbReference type="GO" id="GO:0005829">
    <property type="term" value="C:cytosol"/>
    <property type="evidence" value="ECO:0007669"/>
    <property type="project" value="EnsemblMetazoa"/>
</dbReference>
<reference evidence="4 5" key="1">
    <citation type="journal article" date="2007" name="Nature">
        <title>Evolution of genes and genomes on the Drosophila phylogeny.</title>
        <authorList>
            <consortium name="Drosophila 12 Genomes Consortium"/>
            <person name="Clark A.G."/>
            <person name="Eisen M.B."/>
            <person name="Smith D.R."/>
            <person name="Bergman C.M."/>
            <person name="Oliver B."/>
            <person name="Markow T.A."/>
            <person name="Kaufman T.C."/>
            <person name="Kellis M."/>
            <person name="Gelbart W."/>
            <person name="Iyer V.N."/>
            <person name="Pollard D.A."/>
            <person name="Sackton T.B."/>
            <person name="Larracuente A.M."/>
            <person name="Singh N.D."/>
            <person name="Abad J.P."/>
            <person name="Abt D.N."/>
            <person name="Adryan B."/>
            <person name="Aguade M."/>
            <person name="Akashi H."/>
            <person name="Anderson W.W."/>
            <person name="Aquadro C.F."/>
            <person name="Ardell D.H."/>
            <person name="Arguello R."/>
            <person name="Artieri C.G."/>
            <person name="Barbash D.A."/>
            <person name="Barker D."/>
            <person name="Barsanti P."/>
            <person name="Batterham P."/>
            <person name="Batzoglou S."/>
            <person name="Begun D."/>
            <person name="Bhutkar A."/>
            <person name="Blanco E."/>
            <person name="Bosak S.A."/>
            <person name="Bradley R.K."/>
            <person name="Brand A.D."/>
            <person name="Brent M.R."/>
            <person name="Brooks A.N."/>
            <person name="Brown R.H."/>
            <person name="Butlin R.K."/>
            <person name="Caggese C."/>
            <person name="Calvi B.R."/>
            <person name="Bernardo de Carvalho A."/>
            <person name="Caspi A."/>
            <person name="Castrezana S."/>
            <person name="Celniker S.E."/>
            <person name="Chang J.L."/>
            <person name="Chapple C."/>
            <person name="Chatterji S."/>
            <person name="Chinwalla A."/>
            <person name="Civetta A."/>
            <person name="Clifton S.W."/>
            <person name="Comeron J.M."/>
            <person name="Costello J.C."/>
            <person name="Coyne J.A."/>
            <person name="Daub J."/>
            <person name="David R.G."/>
            <person name="Delcher A.L."/>
            <person name="Delehaunty K."/>
            <person name="Do C.B."/>
            <person name="Ebling H."/>
            <person name="Edwards K."/>
            <person name="Eickbush T."/>
            <person name="Evans J.D."/>
            <person name="Filipski A."/>
            <person name="Findeiss S."/>
            <person name="Freyhult E."/>
            <person name="Fulton L."/>
            <person name="Fulton R."/>
            <person name="Garcia A.C."/>
            <person name="Gardiner A."/>
            <person name="Garfield D.A."/>
            <person name="Garvin B.E."/>
            <person name="Gibson G."/>
            <person name="Gilbert D."/>
            <person name="Gnerre S."/>
            <person name="Godfrey J."/>
            <person name="Good R."/>
            <person name="Gotea V."/>
            <person name="Gravely B."/>
            <person name="Greenberg A.J."/>
            <person name="Griffiths-Jones S."/>
            <person name="Gross S."/>
            <person name="Guigo R."/>
            <person name="Gustafson E.A."/>
            <person name="Haerty W."/>
            <person name="Hahn M.W."/>
            <person name="Halligan D.L."/>
            <person name="Halpern A.L."/>
            <person name="Halter G.M."/>
            <person name="Han M.V."/>
            <person name="Heger A."/>
            <person name="Hillier L."/>
            <person name="Hinrichs A.S."/>
            <person name="Holmes I."/>
            <person name="Hoskins R.A."/>
            <person name="Hubisz M.J."/>
            <person name="Hultmark D."/>
            <person name="Huntley M.A."/>
            <person name="Jaffe D.B."/>
            <person name="Jagadeeshan S."/>
            <person name="Jeck W.R."/>
            <person name="Johnson J."/>
            <person name="Jones C.D."/>
            <person name="Jordan W.C."/>
            <person name="Karpen G.H."/>
            <person name="Kataoka E."/>
            <person name="Keightley P.D."/>
            <person name="Kheradpour P."/>
            <person name="Kirkness E.F."/>
            <person name="Koerich L.B."/>
            <person name="Kristiansen K."/>
            <person name="Kudrna D."/>
            <person name="Kulathinal R.J."/>
            <person name="Kumar S."/>
            <person name="Kwok R."/>
            <person name="Lander E."/>
            <person name="Langley C.H."/>
            <person name="Lapoint R."/>
            <person name="Lazzaro B.P."/>
            <person name="Lee S.J."/>
            <person name="Levesque L."/>
            <person name="Li R."/>
            <person name="Lin C.F."/>
            <person name="Lin M.F."/>
            <person name="Lindblad-Toh K."/>
            <person name="Llopart A."/>
            <person name="Long M."/>
            <person name="Low L."/>
            <person name="Lozovsky E."/>
            <person name="Lu J."/>
            <person name="Luo M."/>
            <person name="Machado C.A."/>
            <person name="Makalowski W."/>
            <person name="Marzo M."/>
            <person name="Matsuda M."/>
            <person name="Matzkin L."/>
            <person name="McAllister B."/>
            <person name="McBride C.S."/>
            <person name="McKernan B."/>
            <person name="McKernan K."/>
            <person name="Mendez-Lago M."/>
            <person name="Minx P."/>
            <person name="Mollenhauer M.U."/>
            <person name="Montooth K."/>
            <person name="Mount S.M."/>
            <person name="Mu X."/>
            <person name="Myers E."/>
            <person name="Negre B."/>
            <person name="Newfeld S."/>
            <person name="Nielsen R."/>
            <person name="Noor M.A."/>
            <person name="O'Grady P."/>
            <person name="Pachter L."/>
            <person name="Papaceit M."/>
            <person name="Parisi M.J."/>
            <person name="Parisi M."/>
            <person name="Parts L."/>
            <person name="Pedersen J.S."/>
            <person name="Pesole G."/>
            <person name="Phillippy A.M."/>
            <person name="Ponting C.P."/>
            <person name="Pop M."/>
            <person name="Porcelli D."/>
            <person name="Powell J.R."/>
            <person name="Prohaska S."/>
            <person name="Pruitt K."/>
            <person name="Puig M."/>
            <person name="Quesneville H."/>
            <person name="Ram K.R."/>
            <person name="Rand D."/>
            <person name="Rasmussen M.D."/>
            <person name="Reed L.K."/>
            <person name="Reenan R."/>
            <person name="Reily A."/>
            <person name="Remington K.A."/>
            <person name="Rieger T.T."/>
            <person name="Ritchie M.G."/>
            <person name="Robin C."/>
            <person name="Rogers Y.H."/>
            <person name="Rohde C."/>
            <person name="Rozas J."/>
            <person name="Rubenfield M.J."/>
            <person name="Ruiz A."/>
            <person name="Russo S."/>
            <person name="Salzberg S.L."/>
            <person name="Sanchez-Gracia A."/>
            <person name="Saranga D.J."/>
            <person name="Sato H."/>
            <person name="Schaeffer S.W."/>
            <person name="Schatz M.C."/>
            <person name="Schlenke T."/>
            <person name="Schwartz R."/>
            <person name="Segarra C."/>
            <person name="Singh R.S."/>
            <person name="Sirot L."/>
            <person name="Sirota M."/>
            <person name="Sisneros N.B."/>
            <person name="Smith C.D."/>
            <person name="Smith T.F."/>
            <person name="Spieth J."/>
            <person name="Stage D.E."/>
            <person name="Stark A."/>
            <person name="Stephan W."/>
            <person name="Strausberg R.L."/>
            <person name="Strempel S."/>
            <person name="Sturgill D."/>
            <person name="Sutton G."/>
            <person name="Sutton G.G."/>
            <person name="Tao W."/>
            <person name="Teichmann S."/>
            <person name="Tobari Y.N."/>
            <person name="Tomimura Y."/>
            <person name="Tsolas J.M."/>
            <person name="Valente V.L."/>
            <person name="Venter E."/>
            <person name="Venter J.C."/>
            <person name="Vicario S."/>
            <person name="Vieira F.G."/>
            <person name="Vilella A.J."/>
            <person name="Villasante A."/>
            <person name="Walenz B."/>
            <person name="Wang J."/>
            <person name="Wasserman M."/>
            <person name="Watts T."/>
            <person name="Wilson D."/>
            <person name="Wilson R.K."/>
            <person name="Wing R.A."/>
            <person name="Wolfner M.F."/>
            <person name="Wong A."/>
            <person name="Wong G.K."/>
            <person name="Wu C.I."/>
            <person name="Wu G."/>
            <person name="Yamamoto D."/>
            <person name="Yang H.P."/>
            <person name="Yang S.P."/>
            <person name="Yorke J.A."/>
            <person name="Yoshida K."/>
            <person name="Zdobnov E."/>
            <person name="Zhang P."/>
            <person name="Zhang Y."/>
            <person name="Zimin A.V."/>
            <person name="Baldwin J."/>
            <person name="Abdouelleil A."/>
            <person name="Abdulkadir J."/>
            <person name="Abebe A."/>
            <person name="Abera B."/>
            <person name="Abreu J."/>
            <person name="Acer S.C."/>
            <person name="Aftuck L."/>
            <person name="Alexander A."/>
            <person name="An P."/>
            <person name="Anderson E."/>
            <person name="Anderson S."/>
            <person name="Arachi H."/>
            <person name="Azer M."/>
            <person name="Bachantsang P."/>
            <person name="Barry A."/>
            <person name="Bayul T."/>
            <person name="Berlin A."/>
            <person name="Bessette D."/>
            <person name="Bloom T."/>
            <person name="Blye J."/>
            <person name="Boguslavskiy L."/>
            <person name="Bonnet C."/>
            <person name="Boukhgalter B."/>
            <person name="Bourzgui I."/>
            <person name="Brown A."/>
            <person name="Cahill P."/>
            <person name="Channer S."/>
            <person name="Cheshatsang Y."/>
            <person name="Chuda L."/>
            <person name="Citroen M."/>
            <person name="Collymore A."/>
            <person name="Cooke P."/>
            <person name="Costello M."/>
            <person name="D'Aco K."/>
            <person name="Daza R."/>
            <person name="De Haan G."/>
            <person name="DeGray S."/>
            <person name="DeMaso C."/>
            <person name="Dhargay N."/>
            <person name="Dooley K."/>
            <person name="Dooley E."/>
            <person name="Doricent M."/>
            <person name="Dorje P."/>
            <person name="Dorjee K."/>
            <person name="Dupes A."/>
            <person name="Elong R."/>
            <person name="Falk J."/>
            <person name="Farina A."/>
            <person name="Faro S."/>
            <person name="Ferguson D."/>
            <person name="Fisher S."/>
            <person name="Foley C.D."/>
            <person name="Franke A."/>
            <person name="Friedrich D."/>
            <person name="Gadbois L."/>
            <person name="Gearin G."/>
            <person name="Gearin C.R."/>
            <person name="Giannoukos G."/>
            <person name="Goode T."/>
            <person name="Graham J."/>
            <person name="Grandbois E."/>
            <person name="Grewal S."/>
            <person name="Gyaltsen K."/>
            <person name="Hafez N."/>
            <person name="Hagos B."/>
            <person name="Hall J."/>
            <person name="Henson C."/>
            <person name="Hollinger A."/>
            <person name="Honan T."/>
            <person name="Huard M.D."/>
            <person name="Hughes L."/>
            <person name="Hurhula B."/>
            <person name="Husby M.E."/>
            <person name="Kamat A."/>
            <person name="Kanga B."/>
            <person name="Kashin S."/>
            <person name="Khazanovich D."/>
            <person name="Kisner P."/>
            <person name="Lance K."/>
            <person name="Lara M."/>
            <person name="Lee W."/>
            <person name="Lennon N."/>
            <person name="Letendre F."/>
            <person name="LeVine R."/>
            <person name="Lipovsky A."/>
            <person name="Liu X."/>
            <person name="Liu J."/>
            <person name="Liu S."/>
            <person name="Lokyitsang T."/>
            <person name="Lokyitsang Y."/>
            <person name="Lubonja R."/>
            <person name="Lui A."/>
            <person name="MacDonald P."/>
            <person name="Magnisalis V."/>
            <person name="Maru K."/>
            <person name="Matthews C."/>
            <person name="McCusker W."/>
            <person name="McDonough S."/>
            <person name="Mehta T."/>
            <person name="Meldrim J."/>
            <person name="Meneus L."/>
            <person name="Mihai O."/>
            <person name="Mihalev A."/>
            <person name="Mihova T."/>
            <person name="Mittelman R."/>
            <person name="Mlenga V."/>
            <person name="Montmayeur A."/>
            <person name="Mulrain L."/>
            <person name="Navidi A."/>
            <person name="Naylor J."/>
            <person name="Negash T."/>
            <person name="Nguyen T."/>
            <person name="Nguyen N."/>
            <person name="Nicol R."/>
            <person name="Norbu C."/>
            <person name="Norbu N."/>
            <person name="Novod N."/>
            <person name="O'Neill B."/>
            <person name="Osman S."/>
            <person name="Markiewicz E."/>
            <person name="Oyono O.L."/>
            <person name="Patti C."/>
            <person name="Phunkhang P."/>
            <person name="Pierre F."/>
            <person name="Priest M."/>
            <person name="Raghuraman S."/>
            <person name="Rege F."/>
            <person name="Reyes R."/>
            <person name="Rise C."/>
            <person name="Rogov P."/>
            <person name="Ross K."/>
            <person name="Ryan E."/>
            <person name="Settipalli S."/>
            <person name="Shea T."/>
            <person name="Sherpa N."/>
            <person name="Shi L."/>
            <person name="Shih D."/>
            <person name="Sparrow T."/>
            <person name="Spaulding J."/>
            <person name="Stalker J."/>
            <person name="Stange-Thomann N."/>
            <person name="Stavropoulos S."/>
            <person name="Stone C."/>
            <person name="Strader C."/>
            <person name="Tesfaye S."/>
            <person name="Thomson T."/>
            <person name="Thoulutsang Y."/>
            <person name="Thoulutsang D."/>
            <person name="Topham K."/>
            <person name="Topping I."/>
            <person name="Tsamla T."/>
            <person name="Vassiliev H."/>
            <person name="Vo A."/>
            <person name="Wangchuk T."/>
            <person name="Wangdi T."/>
            <person name="Weiand M."/>
            <person name="Wilkinson J."/>
            <person name="Wilson A."/>
            <person name="Yadav S."/>
            <person name="Young G."/>
            <person name="Yu Q."/>
            <person name="Zembek L."/>
            <person name="Zhong D."/>
            <person name="Zimmer A."/>
            <person name="Zwirko Z."/>
            <person name="Jaffe D.B."/>
            <person name="Alvarez P."/>
            <person name="Brockman W."/>
            <person name="Butler J."/>
            <person name="Chin C."/>
            <person name="Gnerre S."/>
            <person name="Grabherr M."/>
            <person name="Kleber M."/>
            <person name="Mauceli E."/>
            <person name="MacCallum I."/>
        </authorList>
    </citation>
    <scope>NUCLEOTIDE SEQUENCE [LARGE SCALE GENOMIC DNA]</scope>
    <source>
        <strain evidence="5">Tucson 14024-0371.13</strain>
    </source>
</reference>
<dbReference type="HOGENOM" id="CLU_040844_0_0_1"/>
<dbReference type="Gene3D" id="3.30.310.10">
    <property type="entry name" value="TATA-Binding Protein"/>
    <property type="match status" value="2"/>
</dbReference>
<dbReference type="GO" id="GO:0003677">
    <property type="term" value="F:DNA binding"/>
    <property type="evidence" value="ECO:0007669"/>
    <property type="project" value="UniProtKB-KW"/>
</dbReference>
<dbReference type="InParanoid" id="B3N187"/>
<evidence type="ECO:0000313" key="5">
    <source>
        <dbReference type="Proteomes" id="UP000007801"/>
    </source>
</evidence>
<organism evidence="4 5">
    <name type="scientific">Drosophila ananassae</name>
    <name type="common">Fruit fly</name>
    <dbReference type="NCBI Taxonomy" id="7217"/>
    <lineage>
        <taxon>Eukaryota</taxon>
        <taxon>Metazoa</taxon>
        <taxon>Ecdysozoa</taxon>
        <taxon>Arthropoda</taxon>
        <taxon>Hexapoda</taxon>
        <taxon>Insecta</taxon>
        <taxon>Pterygota</taxon>
        <taxon>Neoptera</taxon>
        <taxon>Endopterygota</taxon>
        <taxon>Diptera</taxon>
        <taxon>Brachycera</taxon>
        <taxon>Muscomorpha</taxon>
        <taxon>Ephydroidea</taxon>
        <taxon>Drosophilidae</taxon>
        <taxon>Drosophila</taxon>
        <taxon>Sophophora</taxon>
    </lineage>
</organism>
<evidence type="ECO:0000256" key="3">
    <source>
        <dbReference type="ARBA" id="ARBA00023163"/>
    </source>
</evidence>
<evidence type="ECO:0000256" key="1">
    <source>
        <dbReference type="ARBA" id="ARBA00005560"/>
    </source>
</evidence>
<name>B3N187_DROAN</name>
<dbReference type="GO" id="GO:0005783">
    <property type="term" value="C:endoplasmic reticulum"/>
    <property type="evidence" value="ECO:0007669"/>
    <property type="project" value="EnsemblMetazoa"/>
</dbReference>
<keyword evidence="2" id="KW-0238">DNA-binding</keyword>
<dbReference type="PhylomeDB" id="B3N187"/>
<proteinExistence type="inferred from homology"/>
<dbReference type="SMR" id="B3N187"/>
<dbReference type="OMA" id="PFTCVMD"/>
<gene>
    <name evidence="4" type="primary">Dana\GF13882</name>
    <name evidence="4" type="synonym">dana_GLEANR_13964</name>
    <name evidence="4" type="ORF">GF13882</name>
</gene>
<dbReference type="GO" id="GO:0006352">
    <property type="term" value="P:DNA-templated transcription initiation"/>
    <property type="evidence" value="ECO:0007669"/>
    <property type="project" value="InterPro"/>
</dbReference>
<dbReference type="eggNOG" id="KOG3302">
    <property type="taxonomic scope" value="Eukaryota"/>
</dbReference>
<dbReference type="Proteomes" id="UP000007801">
    <property type="component" value="Unassembled WGS sequence"/>
</dbReference>
<evidence type="ECO:0000256" key="2">
    <source>
        <dbReference type="ARBA" id="ARBA00023125"/>
    </source>
</evidence>
<dbReference type="GeneID" id="6496717"/>
<comment type="similarity">
    <text evidence="1">Belongs to the TBP family.</text>
</comment>
<dbReference type="PANTHER" id="PTHR10126">
    <property type="entry name" value="TATA-BOX BINDING PROTEIN"/>
    <property type="match status" value="1"/>
</dbReference>
<dbReference type="OrthoDB" id="7881727at2759"/>
<dbReference type="KEGG" id="dan:6496717"/>
<dbReference type="Pfam" id="PF00352">
    <property type="entry name" value="TBP"/>
    <property type="match status" value="2"/>
</dbReference>
<dbReference type="CTD" id="33452"/>
<dbReference type="STRING" id="7217.B3N187"/>
<sequence length="327" mass="36713">MDSLIYKFAALGPLDDGEDEGDKSENKPNLNVSELATIVEDLSLSDSENKLKIDGIDLERGGCADKIAHLYCNLPTDFNWDEASRKGAPEIPDYEIDFEKAFANLSKLGEVEKHLELLYKPFTCMMDVSCRFNMYELCILLPDARYDPGIHPSVAIKVRNPSANVKIFSGGKMVSTALTAASARNALFKVVRVVQELDYKADIKNFSKNIVNATFMMPFKIDLQRLNQLYSDKVTHNNAKRPFITYTLDEDGVRFAVFPTGYVLALHSSCRSETSAAIATFLPILAKFKNGYATSAERQGRMVGDISYKLLWERRLEEDKEGLLLYS</sequence>
<keyword evidence="5" id="KW-1185">Reference proteome</keyword>
<dbReference type="FunCoup" id="B3N187">
    <property type="interactions" value="1"/>
</dbReference>
<dbReference type="SUPFAM" id="SSF55945">
    <property type="entry name" value="TATA-box binding protein-like"/>
    <property type="match status" value="2"/>
</dbReference>
<dbReference type="InterPro" id="IPR000814">
    <property type="entry name" value="TBP"/>
</dbReference>
<dbReference type="InterPro" id="IPR012295">
    <property type="entry name" value="TBP_dom_sf"/>
</dbReference>
<keyword evidence="3" id="KW-0804">Transcription</keyword>
<protein>
    <submittedName>
        <fullName evidence="4">Uncharacterized protein, isoform A</fullName>
    </submittedName>
</protein>